<dbReference type="GO" id="GO:0004519">
    <property type="term" value="F:endonuclease activity"/>
    <property type="evidence" value="ECO:0007669"/>
    <property type="project" value="UniProtKB-KW"/>
</dbReference>
<keyword evidence="2" id="KW-0808">Transferase</keyword>
<dbReference type="GO" id="GO:0006508">
    <property type="term" value="P:proteolysis"/>
    <property type="evidence" value="ECO:0007669"/>
    <property type="project" value="InterPro"/>
</dbReference>
<dbReference type="GO" id="GO:0004190">
    <property type="term" value="F:aspartic-type endopeptidase activity"/>
    <property type="evidence" value="ECO:0007669"/>
    <property type="project" value="InterPro"/>
</dbReference>
<dbReference type="GO" id="GO:0003964">
    <property type="term" value="F:RNA-directed DNA polymerase activity"/>
    <property type="evidence" value="ECO:0007669"/>
    <property type="project" value="UniProtKB-KW"/>
</dbReference>
<feature type="compositionally biased region" description="Basic and acidic residues" evidence="13">
    <location>
        <begin position="350"/>
        <end position="363"/>
    </location>
</feature>
<reference evidence="17" key="1">
    <citation type="submission" date="2022-11" db="UniProtKB">
        <authorList>
            <consortium name="WormBaseParasite"/>
        </authorList>
    </citation>
    <scope>IDENTIFICATION</scope>
</reference>
<name>A0A914E902_9BILA</name>
<evidence type="ECO:0000256" key="2">
    <source>
        <dbReference type="ARBA" id="ARBA00022679"/>
    </source>
</evidence>
<dbReference type="Gene3D" id="1.10.340.70">
    <property type="match status" value="1"/>
</dbReference>
<feature type="compositionally biased region" description="Low complexity" evidence="13">
    <location>
        <begin position="262"/>
        <end position="279"/>
    </location>
</feature>
<evidence type="ECO:0000313" key="16">
    <source>
        <dbReference type="Proteomes" id="UP000887540"/>
    </source>
</evidence>
<evidence type="ECO:0000256" key="10">
    <source>
        <dbReference type="ARBA" id="ARBA00022918"/>
    </source>
</evidence>
<evidence type="ECO:0000256" key="4">
    <source>
        <dbReference type="ARBA" id="ARBA00022722"/>
    </source>
</evidence>
<dbReference type="InterPro" id="IPR050951">
    <property type="entry name" value="Retrovirus_Pol_polyprotein"/>
</dbReference>
<feature type="domain" description="Reverse transcriptase" evidence="14">
    <location>
        <begin position="2149"/>
        <end position="2329"/>
    </location>
</feature>
<feature type="compositionally biased region" description="Acidic residues" evidence="13">
    <location>
        <begin position="3035"/>
        <end position="3060"/>
    </location>
</feature>
<dbReference type="InterPro" id="IPR043502">
    <property type="entry name" value="DNA/RNA_pol_sf"/>
</dbReference>
<dbReference type="Proteomes" id="UP000887540">
    <property type="component" value="Unplaced"/>
</dbReference>
<keyword evidence="5" id="KW-0255">Endonuclease</keyword>
<proteinExistence type="predicted"/>
<dbReference type="SUPFAM" id="SSF56672">
    <property type="entry name" value="DNA/RNA polymerases"/>
    <property type="match status" value="1"/>
</dbReference>
<dbReference type="FunFam" id="3.30.70.270:FF:000020">
    <property type="entry name" value="Transposon Tf2-6 polyprotein-like Protein"/>
    <property type="match status" value="1"/>
</dbReference>
<sequence length="3060" mass="351427">MSEEQHDMREIKETVSKLARTLRLASNVGEIPVYRGRYDKRSFDEFIELFNKGANFNGWTPEDCCLKLPVYLIEGAAEVYNKLTNVEKTVWKTLVDTLAKKFRIPENVERQRYALEHRMQGARESVEEYASAIQKLIKKSYPTSKFTDPNMIRILTVDNFVKGLRTELKAQVKRECKGDNPETIEEAIKIAEKEENIQLSLFPSASRDDAQLQETLATTREVNKKVNDLIETVDSLKIVASTKAEGDTVSNIQQNERNRESNQPQHSFNQNFNNNQLGQQNRGFVSRFIRRVTNFRRGTWNRYGNEQKRSWNVSNSQRGNFNNRTNRNGPPYGSYRGSNGNGNSYGGYRGSERTYGGDRESTERNVPYGVHRGNANPSRGGFRGRTNGPQQNQRGQVVGGRFLSRGRGGYPIHVVNEAEAHRVVPLSPLATTMTQLLAILAFMCLIEATMAQADKGPQAYQICNIGKESQLIAPPTIHPCDVPRIRELREALIEVYVEKTEVASMDIFACTRIVHRHCQEVRLVGLPDHNLERLSYPTTIEECKSMVENAEVNGKKVFRADDSHWETPYERPYARIPAFEWSACDEKEQYVLLRGELQTISGEHMHSDIEWDMKSCNFKDKSCLLNGKMLYWHIKDSQILCKYVLSGQFKALMTDSWVLIGEMTAAFMPSNLTIDEDQVDLDCYPRTTRLMENGAAINVLNFLDEIKEVKERNMTNENTVEDINENLRNRRDTVIEYPDIPCEGDECDRIWVEYQNKRTLEGRKDRVTSTALSPINREITTTSQRPTIATKTELLNQNPTTTTKPSTTGRAPTTTLKPRLPSTTTQTISSTRKPTTTQNPNTVTTSTQKSMTSTNKLTSTRTPTTENSVTTLKTIPENIPPTEYEESEFKDQTNKNGEYEDLRNNDSERHSVDTTIRTLSESLIVRSTGKPRRTISSPLPALDDLRNKRQDIPLNATNKNIPGTKIQEISTRSGSQMNYNINTKLNYGTLHITDWAKKNFDKTFQQVCHAHNERILLIQAWCDVNPTICMRIFLQRNDISAEKVGEVYKITGCVAVMPEKFFWNNQYNETCYEETPVLVQNTKLYIKIGTRELVTTAEEIPCANRTMPVYKNQTGQWRTIEGIAPVVVIDREIDAPEKVKELIFKAKSLYQSDINEVASNTILLQSYIGRLHKKESSKRIISKSRGKPDPFEGFNIGLHKGLQWIGNKTISAAEWLATQADKAAGTAKEVYTGFLSTLKDWTFTVKLVCAVILSITAIATIIWFKEQIKGFVGEFLSFMPGHKPKAITVAHVKENDEIEFNHSPIRMMNYVPEIYMVNVSDEQHGDEILSNLPRIIVNIESISVIAMIDTGSDVTFGSERLARELQRQIRPTHIMAKTVGEESISFSGTISTVICISGQQTRMPIFFKNDMPRSYELILGRDYLKASKEQGHDIILHLTNNVVIINGNRVPFIHIQEANNINKSAEIKFEVDFKKLNKPIELGKYTLPETKMTQPSHPQILRDNEENQDNRKRNNERTFSKFLSFFDQVTDQGWFNPQKHNEYDELMKELGPKIEEEYREVMEETAHESGTLVEWMRKRFYKERRKIMSMKEIPEDPSVNSVQVSSAVCNIIATLQPYIKTYLNNSSTVSLFDTGSFITYCRSSTAKNLGIKILPLRKTFSAKAANGSTIPFLGRADVVLKIGEAAMRKSILVSEDKFYPSPCLIGMDTVREIAQLGYEISIKPGNDTIQIGKDELPMLSAGIIPEEFTEYEVKMPRDMTLKGDNEYIIFGKVDTEFPDTWEMLTTEHEKNPEQSLMVARSLCRPGSSKEVPLRMAVCGKGTVKIRKGTVIAKLEFITDRDKQDDYHEICAVQELNQPCDWTQEETTSTSDIESSLEEDRLNLDYKRIRKEQLKDPILSRYYNALFLDSWPTNRCAREQLGDEIHRQPVTVRTIENQKVLVDFSNDMCRVIIPQHYKEQIINQFHNYYGEHLSLEETKERLEKQVEIYDENTWHKYWAQFNGYRYDPLEVTRDIHKVISRCEICQTCPLSCNIQEQESEDFDLSYIPPEADWTKYVPQLPKEGNENDGFLKQISLKGTCLSKKGQNRLRNIIEENKQAFVQEDGIIGHYNGKIQHRIDLLPDTEPVQEKPRRIAFPLREEAQKLIDNYLAQKIIEPSNSPFCSPIHLVRKKDGTIRFCVDYRQLNSKTKKQVYILPLIMDIYDLLPTQGRIFSTFDLMSGFYQVDVYPPHRERTAFATWNGMLYQYIRMPMGLCGAPATFQDAMDSLKRELTIRAFCYLDDVIIVSGNEDEHLHDIDLFLKVMIKYNMKLRLDKCEFGKEEIRYLGMLISKDGIRPDPESIKKVLAIETPKTVKQLKSFLGFGSYYRRFIPNFAKIVYCLYELTKKDEDVQIKKDEMTITDKWKEEHQHAFEEVKRKITTAPVLAAPRYDRQFILETDASKEAVACCLIQKDDDGHEHPISYWSRSLNRHESRYPSVESEALAIVFGVEQARPYVEGRLDTIVRTDNEALTTLFKRRDLTGRLSKYQMILQSYSIQIVYRSGKTNLVADFLSRNPPREAKEEINAVTRRMERLQAQREEAININDKELEENISLNDIREAQKKVPEFNAIFDAIKGNKFPSKRSEKNKLEAMAAKYTLRNEAIYYKPTDEEPDTGLRLLIPYIYREPIIKLYHASKMQGAHAAEEKTIEMIRNRFYWPGWTMDISQFCKSCHICQTRKPNARATPKNEPLHPIRPANRPWSQIHVDLIGPLPCCVRKNYILTVVDSFSKMLATAALSSKTAQQVSEALLMKVICLYGVPDTIASDQGREFVNSVVADLAKTMGFRQIFTSAYCPASNGQAERLNANIINMLSAFVDKSGSDWVKHLSLITFAYNTTVNSTVKDTPFFISHGYDARLPSDIGLLVDDNSIDVPQYKREMMERLRLTYEIVKENIFSAQDKQKKNYDKKNCVQERHFCIGDLVLFYKDAAPEQERTKFFRKWTGPYRIAWVENPTVTLQFLDSKKEPFNTHVNKIKPYFSGKPLPLRKLDAPRNEEHENDGEEETWEISSPESDEDSPGPSS</sequence>
<accession>A0A914E902</accession>
<feature type="compositionally biased region" description="Polar residues" evidence="13">
    <location>
        <begin position="821"/>
        <end position="833"/>
    </location>
</feature>
<feature type="compositionally biased region" description="Basic and acidic residues" evidence="13">
    <location>
        <begin position="1500"/>
        <end position="1513"/>
    </location>
</feature>
<evidence type="ECO:0000256" key="5">
    <source>
        <dbReference type="ARBA" id="ARBA00022759"/>
    </source>
</evidence>
<evidence type="ECO:0000256" key="3">
    <source>
        <dbReference type="ARBA" id="ARBA00022695"/>
    </source>
</evidence>
<evidence type="ECO:0000259" key="15">
    <source>
        <dbReference type="PROSITE" id="PS50994"/>
    </source>
</evidence>
<feature type="domain" description="Integrase catalytic" evidence="15">
    <location>
        <begin position="2735"/>
        <end position="2905"/>
    </location>
</feature>
<feature type="compositionally biased region" description="Gly residues" evidence="13">
    <location>
        <begin position="339"/>
        <end position="349"/>
    </location>
</feature>
<dbReference type="PANTHER" id="PTHR37984:SF5">
    <property type="entry name" value="PROTEIN NYNRIN-LIKE"/>
    <property type="match status" value="1"/>
</dbReference>
<feature type="compositionally biased region" description="Polar residues" evidence="13">
    <location>
        <begin position="849"/>
        <end position="867"/>
    </location>
</feature>
<feature type="compositionally biased region" description="Basic and acidic residues" evidence="13">
    <location>
        <begin position="3025"/>
        <end position="3034"/>
    </location>
</feature>
<evidence type="ECO:0000256" key="9">
    <source>
        <dbReference type="ARBA" id="ARBA00022908"/>
    </source>
</evidence>
<dbReference type="FunFam" id="1.10.340.70:FF:000001">
    <property type="entry name" value="Retrovirus-related Pol polyprotein from transposon gypsy-like Protein"/>
    <property type="match status" value="1"/>
</dbReference>
<evidence type="ECO:0000256" key="8">
    <source>
        <dbReference type="ARBA" id="ARBA00022884"/>
    </source>
</evidence>
<feature type="region of interest" description="Disordered" evidence="13">
    <location>
        <begin position="883"/>
        <end position="912"/>
    </location>
</feature>
<keyword evidence="9" id="KW-0229">DNA integration</keyword>
<dbReference type="InterPro" id="IPR000477">
    <property type="entry name" value="RT_dom"/>
</dbReference>
<dbReference type="Pfam" id="PF00078">
    <property type="entry name" value="RVT_1"/>
    <property type="match status" value="1"/>
</dbReference>
<dbReference type="PROSITE" id="PS50994">
    <property type="entry name" value="INTEGRASE"/>
    <property type="match status" value="1"/>
</dbReference>
<keyword evidence="11" id="KW-0511">Multifunctional enzyme</keyword>
<feature type="compositionally biased region" description="Basic and acidic residues" evidence="13">
    <location>
        <begin position="887"/>
        <end position="912"/>
    </location>
</feature>
<organism evidence="16 17">
    <name type="scientific">Acrobeloides nanus</name>
    <dbReference type="NCBI Taxonomy" id="290746"/>
    <lineage>
        <taxon>Eukaryota</taxon>
        <taxon>Metazoa</taxon>
        <taxon>Ecdysozoa</taxon>
        <taxon>Nematoda</taxon>
        <taxon>Chromadorea</taxon>
        <taxon>Rhabditida</taxon>
        <taxon>Tylenchina</taxon>
        <taxon>Cephalobomorpha</taxon>
        <taxon>Cephaloboidea</taxon>
        <taxon>Cephalobidae</taxon>
        <taxon>Acrobeloides</taxon>
    </lineage>
</organism>
<dbReference type="Pfam" id="PF17921">
    <property type="entry name" value="Integrase_H2C2"/>
    <property type="match status" value="1"/>
</dbReference>
<dbReference type="SUPFAM" id="SSF53098">
    <property type="entry name" value="Ribonuclease H-like"/>
    <property type="match status" value="1"/>
</dbReference>
<dbReference type="Pfam" id="PF17919">
    <property type="entry name" value="RT_RNaseH_2"/>
    <property type="match status" value="1"/>
</dbReference>
<dbReference type="GO" id="GO:0042575">
    <property type="term" value="C:DNA polymerase complex"/>
    <property type="evidence" value="ECO:0007669"/>
    <property type="project" value="UniProtKB-ARBA"/>
</dbReference>
<keyword evidence="16" id="KW-1185">Reference proteome</keyword>
<keyword evidence="10" id="KW-0695">RNA-directed DNA polymerase</keyword>
<evidence type="ECO:0000256" key="12">
    <source>
        <dbReference type="SAM" id="Coils"/>
    </source>
</evidence>
<keyword evidence="8" id="KW-0694">RNA-binding</keyword>
<keyword evidence="6" id="KW-0378">Hydrolase</keyword>
<dbReference type="Pfam" id="PF24664">
    <property type="entry name" value="Monjiviricetes_fusion"/>
    <property type="match status" value="1"/>
</dbReference>
<dbReference type="FunFam" id="3.30.420.10:FF:000032">
    <property type="entry name" value="Retrovirus-related Pol polyprotein from transposon 297-like Protein"/>
    <property type="match status" value="1"/>
</dbReference>
<keyword evidence="12" id="KW-0175">Coiled coil</keyword>
<dbReference type="Gene3D" id="2.40.70.10">
    <property type="entry name" value="Acid Proteases"/>
    <property type="match status" value="2"/>
</dbReference>
<feature type="coiled-coil region" evidence="12">
    <location>
        <begin position="2556"/>
        <end position="2590"/>
    </location>
</feature>
<dbReference type="Pfam" id="PF13975">
    <property type="entry name" value="gag-asp_proteas"/>
    <property type="match status" value="1"/>
</dbReference>
<dbReference type="SUPFAM" id="SSF50630">
    <property type="entry name" value="Acid proteases"/>
    <property type="match status" value="2"/>
</dbReference>
<dbReference type="CDD" id="cd00303">
    <property type="entry name" value="retropepsin_like"/>
    <property type="match status" value="2"/>
</dbReference>
<dbReference type="InterPro" id="IPR043128">
    <property type="entry name" value="Rev_trsase/Diguanyl_cyclase"/>
</dbReference>
<dbReference type="GO" id="GO:0015074">
    <property type="term" value="P:DNA integration"/>
    <property type="evidence" value="ECO:0007669"/>
    <property type="project" value="UniProtKB-KW"/>
</dbReference>
<dbReference type="WBParaSite" id="ACRNAN_scaffold638.g6626.t1">
    <property type="protein sequence ID" value="ACRNAN_scaffold638.g6626.t1"/>
    <property type="gene ID" value="ACRNAN_scaffold638.g6626"/>
</dbReference>
<dbReference type="InterPro" id="IPR012337">
    <property type="entry name" value="RNaseH-like_sf"/>
</dbReference>
<dbReference type="InterPro" id="IPR001969">
    <property type="entry name" value="Aspartic_peptidase_AS"/>
</dbReference>
<dbReference type="CDD" id="cd01647">
    <property type="entry name" value="RT_LTR"/>
    <property type="match status" value="1"/>
</dbReference>
<evidence type="ECO:0000256" key="11">
    <source>
        <dbReference type="ARBA" id="ARBA00023268"/>
    </source>
</evidence>
<feature type="compositionally biased region" description="Low complexity" evidence="13">
    <location>
        <begin position="799"/>
        <end position="815"/>
    </location>
</feature>
<feature type="compositionally biased region" description="Low complexity" evidence="13">
    <location>
        <begin position="318"/>
        <end position="338"/>
    </location>
</feature>
<evidence type="ECO:0000256" key="13">
    <source>
        <dbReference type="SAM" id="MobiDB-lite"/>
    </source>
</evidence>
<evidence type="ECO:0000313" key="17">
    <source>
        <dbReference type="WBParaSite" id="ACRNAN_scaffold638.g6626.t1"/>
    </source>
</evidence>
<dbReference type="Gene3D" id="3.30.70.270">
    <property type="match status" value="2"/>
</dbReference>
<dbReference type="FunFam" id="3.10.20.370:FF:000001">
    <property type="entry name" value="Retrovirus-related Pol polyprotein from transposon 17.6-like protein"/>
    <property type="match status" value="1"/>
</dbReference>
<dbReference type="PROSITE" id="PS50878">
    <property type="entry name" value="RT_POL"/>
    <property type="match status" value="1"/>
</dbReference>
<dbReference type="EC" id="2.7.7.49" evidence="1"/>
<evidence type="ECO:0000256" key="1">
    <source>
        <dbReference type="ARBA" id="ARBA00012493"/>
    </source>
</evidence>
<dbReference type="InterPro" id="IPR036397">
    <property type="entry name" value="RNaseH_sf"/>
</dbReference>
<evidence type="ECO:0000256" key="7">
    <source>
        <dbReference type="ARBA" id="ARBA00022842"/>
    </source>
</evidence>
<dbReference type="InterPro" id="IPR041577">
    <property type="entry name" value="RT_RNaseH_2"/>
</dbReference>
<dbReference type="InterPro" id="IPR041588">
    <property type="entry name" value="Integrase_H2C2"/>
</dbReference>
<dbReference type="InterPro" id="IPR001584">
    <property type="entry name" value="Integrase_cat-core"/>
</dbReference>
<evidence type="ECO:0000259" key="14">
    <source>
        <dbReference type="PROSITE" id="PS50878"/>
    </source>
</evidence>
<feature type="region of interest" description="Disordered" evidence="13">
    <location>
        <begin position="1491"/>
        <end position="1513"/>
    </location>
</feature>
<keyword evidence="3" id="KW-0548">Nucleotidyltransferase</keyword>
<dbReference type="GO" id="GO:0003723">
    <property type="term" value="F:RNA binding"/>
    <property type="evidence" value="ECO:0007669"/>
    <property type="project" value="UniProtKB-KW"/>
</dbReference>
<dbReference type="PANTHER" id="PTHR37984">
    <property type="entry name" value="PROTEIN CBG26694"/>
    <property type="match status" value="1"/>
</dbReference>
<evidence type="ECO:0000256" key="6">
    <source>
        <dbReference type="ARBA" id="ARBA00022801"/>
    </source>
</evidence>
<feature type="region of interest" description="Disordered" evidence="13">
    <location>
        <begin position="3019"/>
        <end position="3060"/>
    </location>
</feature>
<protein>
    <recommendedName>
        <fullName evidence="1">RNA-directed DNA polymerase</fullName>
        <ecNumber evidence="1">2.7.7.49</ecNumber>
    </recommendedName>
</protein>
<dbReference type="Pfam" id="PF00665">
    <property type="entry name" value="rve"/>
    <property type="match status" value="1"/>
</dbReference>
<keyword evidence="4" id="KW-0540">Nuclease</keyword>
<feature type="region of interest" description="Disordered" evidence="13">
    <location>
        <begin position="244"/>
        <end position="279"/>
    </location>
</feature>
<dbReference type="Gene3D" id="3.10.20.370">
    <property type="match status" value="1"/>
</dbReference>
<dbReference type="InterPro" id="IPR021109">
    <property type="entry name" value="Peptidase_aspartic_dom_sf"/>
</dbReference>
<feature type="region of interest" description="Disordered" evidence="13">
    <location>
        <begin position="796"/>
        <end position="867"/>
    </location>
</feature>
<feature type="compositionally biased region" description="Low complexity" evidence="13">
    <location>
        <begin position="834"/>
        <end position="848"/>
    </location>
</feature>
<dbReference type="Gene3D" id="1.20.5.1890">
    <property type="match status" value="1"/>
</dbReference>
<dbReference type="CDD" id="cd09274">
    <property type="entry name" value="RNase_HI_RT_Ty3"/>
    <property type="match status" value="1"/>
</dbReference>
<dbReference type="Gene3D" id="3.10.10.10">
    <property type="entry name" value="HIV Type 1 Reverse Transcriptase, subunit A, domain 1"/>
    <property type="match status" value="1"/>
</dbReference>
<keyword evidence="7" id="KW-0460">Magnesium</keyword>
<dbReference type="PROSITE" id="PS00141">
    <property type="entry name" value="ASP_PROTEASE"/>
    <property type="match status" value="1"/>
</dbReference>
<dbReference type="Gene3D" id="3.30.420.10">
    <property type="entry name" value="Ribonuclease H-like superfamily/Ribonuclease H"/>
    <property type="match status" value="1"/>
</dbReference>
<feature type="region of interest" description="Disordered" evidence="13">
    <location>
        <begin position="308"/>
        <end position="395"/>
    </location>
</feature>